<organism evidence="2 3">
    <name type="scientific">Citrobacter amalonaticus</name>
    <dbReference type="NCBI Taxonomy" id="35703"/>
    <lineage>
        <taxon>Bacteria</taxon>
        <taxon>Pseudomonadati</taxon>
        <taxon>Pseudomonadota</taxon>
        <taxon>Gammaproteobacteria</taxon>
        <taxon>Enterobacterales</taxon>
        <taxon>Enterobacteriaceae</taxon>
        <taxon>Citrobacter</taxon>
    </lineage>
</organism>
<evidence type="ECO:0000313" key="3">
    <source>
        <dbReference type="Proteomes" id="UP000862426"/>
    </source>
</evidence>
<dbReference type="EMBL" id="DACYAJ020000006">
    <property type="protein sequence ID" value="HCD1254686.1"/>
    <property type="molecule type" value="Genomic_DNA"/>
</dbReference>
<feature type="domain" description="Peptidase S24/S26A/S26B/S26C" evidence="1">
    <location>
        <begin position="2"/>
        <end position="77"/>
    </location>
</feature>
<name>A0A9C7QIH7_CITAM</name>
<sequence>MGFHIPVSDYAVERLSLDSKLIPRPTSTYIMQSVETIRRAGIMKDAMLVVDSAATPVNGSIVVCQLNDELRLKRLRLSPVRCLEDLNYPDRNQVMSPESEILGVVTYIINDARKGEFDD</sequence>
<dbReference type="InterPro" id="IPR015927">
    <property type="entry name" value="Peptidase_S24_S26A/B/C"/>
</dbReference>
<reference evidence="2" key="2">
    <citation type="submission" date="2022-05" db="EMBL/GenBank/DDBJ databases">
        <authorList>
            <consortium name="NCBI Pathogen Detection Project"/>
        </authorList>
    </citation>
    <scope>NUCLEOTIDE SEQUENCE</scope>
    <source>
        <strain evidence="2">CAV1698</strain>
    </source>
</reference>
<comment type="caution">
    <text evidence="2">The sequence shown here is derived from an EMBL/GenBank/DDBJ whole genome shotgun (WGS) entry which is preliminary data.</text>
</comment>
<protein>
    <submittedName>
        <fullName evidence="2">LexA family transcriptional regulator</fullName>
    </submittedName>
</protein>
<evidence type="ECO:0000313" key="2">
    <source>
        <dbReference type="EMBL" id="HCD1254686.1"/>
    </source>
</evidence>
<dbReference type="InterPro" id="IPR039418">
    <property type="entry name" value="LexA-like"/>
</dbReference>
<accession>A0A9C7QIH7</accession>
<gene>
    <name evidence="2" type="ORF">JD854_RS06395</name>
</gene>
<dbReference type="Pfam" id="PF00717">
    <property type="entry name" value="Peptidase_S24"/>
    <property type="match status" value="1"/>
</dbReference>
<reference evidence="2" key="1">
    <citation type="journal article" date="2018" name="Genome Biol.">
        <title>SKESA: strategic k-mer extension for scrupulous assemblies.</title>
        <authorList>
            <person name="Souvorov A."/>
            <person name="Agarwala R."/>
            <person name="Lipman D.J."/>
        </authorList>
    </citation>
    <scope>NUCLEOTIDE SEQUENCE</scope>
    <source>
        <strain evidence="2">CAV1698</strain>
    </source>
</reference>
<proteinExistence type="predicted"/>
<dbReference type="InterPro" id="IPR036286">
    <property type="entry name" value="LexA/Signal_pep-like_sf"/>
</dbReference>
<dbReference type="Proteomes" id="UP000862426">
    <property type="component" value="Unassembled WGS sequence"/>
</dbReference>
<dbReference type="Gene3D" id="2.10.109.10">
    <property type="entry name" value="Umud Fragment, subunit A"/>
    <property type="match status" value="1"/>
</dbReference>
<dbReference type="SUPFAM" id="SSF51306">
    <property type="entry name" value="LexA/Signal peptidase"/>
    <property type="match status" value="1"/>
</dbReference>
<dbReference type="CDD" id="cd06529">
    <property type="entry name" value="S24_LexA-like"/>
    <property type="match status" value="1"/>
</dbReference>
<dbReference type="AlphaFoldDB" id="A0A9C7QIH7"/>
<evidence type="ECO:0000259" key="1">
    <source>
        <dbReference type="Pfam" id="PF00717"/>
    </source>
</evidence>